<dbReference type="Pfam" id="PF02254">
    <property type="entry name" value="TrkA_N"/>
    <property type="match status" value="1"/>
</dbReference>
<feature type="transmembrane region" description="Helical" evidence="2">
    <location>
        <begin position="32"/>
        <end position="48"/>
    </location>
</feature>
<keyword evidence="2" id="KW-0812">Transmembrane</keyword>
<feature type="domain" description="RCK N-terminal" evidence="3">
    <location>
        <begin position="106"/>
        <end position="221"/>
    </location>
</feature>
<dbReference type="Gene3D" id="3.40.50.720">
    <property type="entry name" value="NAD(P)-binding Rossmann-like Domain"/>
    <property type="match status" value="1"/>
</dbReference>
<evidence type="ECO:0000256" key="1">
    <source>
        <dbReference type="ARBA" id="ARBA00004651"/>
    </source>
</evidence>
<dbReference type="InterPro" id="IPR013099">
    <property type="entry name" value="K_chnl_dom"/>
</dbReference>
<dbReference type="SUPFAM" id="SSF51735">
    <property type="entry name" value="NAD(P)-binding Rossmann-fold domains"/>
    <property type="match status" value="1"/>
</dbReference>
<dbReference type="GO" id="GO:0008324">
    <property type="term" value="F:monoatomic cation transmembrane transporter activity"/>
    <property type="evidence" value="ECO:0007669"/>
    <property type="project" value="InterPro"/>
</dbReference>
<dbReference type="PANTHER" id="PTHR43833">
    <property type="entry name" value="POTASSIUM CHANNEL PROTEIN 2-RELATED-RELATED"/>
    <property type="match status" value="1"/>
</dbReference>
<evidence type="ECO:0000313" key="6">
    <source>
        <dbReference type="Proteomes" id="UP000614490"/>
    </source>
</evidence>
<dbReference type="AlphaFoldDB" id="A0A931MU32"/>
<dbReference type="GO" id="GO:0005886">
    <property type="term" value="C:plasma membrane"/>
    <property type="evidence" value="ECO:0007669"/>
    <property type="project" value="UniProtKB-SubCell"/>
</dbReference>
<feature type="transmembrane region" description="Helical" evidence="2">
    <location>
        <begin position="6"/>
        <end position="25"/>
    </location>
</feature>
<sequence length="328" mass="36740">MGYKKIFLSLILLHTILFIGTSGYMVMEDLSIFEALWLTIVSVLTIGYGDLVPQTTGGKWLTLIIIPLAIGLATYMLAQFAGAIISGKLSNEMRRRKMTRDIEHLHDHVIICGYGRVGQQVYQQLNKEDKSIVIIDYDEATIEHLPENVLHVLGNATVDEILKKAGIERAKGIIITLPSDADNVFITLTAKGMNSDLYAIARAERDQSAQKMYRAGADYVTNTSNIGGRQMATAMTKPMSVDYMETILYGLDTEDHIEEVLIEEGSSLIDRTVKDVRDKYRVTIFAIKRDEKVLSNPEDSTDLKADDLLIVFASDKQIHRLRTHSTNQ</sequence>
<evidence type="ECO:0000313" key="5">
    <source>
        <dbReference type="EMBL" id="MBH0229468.1"/>
    </source>
</evidence>
<accession>A0A931MU32</accession>
<dbReference type="PROSITE" id="PS51202">
    <property type="entry name" value="RCK_C"/>
    <property type="match status" value="1"/>
</dbReference>
<dbReference type="Gene3D" id="1.10.287.70">
    <property type="match status" value="1"/>
</dbReference>
<comment type="subcellular location">
    <subcellularLocation>
        <location evidence="1">Cell membrane</location>
        <topology evidence="1">Multi-pass membrane protein</topology>
    </subcellularLocation>
</comment>
<dbReference type="EMBL" id="JADZSC010000001">
    <property type="protein sequence ID" value="MBH0229468.1"/>
    <property type="molecule type" value="Genomic_DNA"/>
</dbReference>
<dbReference type="Pfam" id="PF02080">
    <property type="entry name" value="TrkA_C"/>
    <property type="match status" value="1"/>
</dbReference>
<dbReference type="InterPro" id="IPR036721">
    <property type="entry name" value="RCK_C_sf"/>
</dbReference>
<proteinExistence type="predicted"/>
<dbReference type="PANTHER" id="PTHR43833:SF9">
    <property type="entry name" value="POTASSIUM CHANNEL PROTEIN YUGO-RELATED"/>
    <property type="match status" value="1"/>
</dbReference>
<dbReference type="InterPro" id="IPR003148">
    <property type="entry name" value="RCK_N"/>
</dbReference>
<feature type="transmembrane region" description="Helical" evidence="2">
    <location>
        <begin position="60"/>
        <end position="87"/>
    </location>
</feature>
<evidence type="ECO:0000256" key="2">
    <source>
        <dbReference type="SAM" id="Phobius"/>
    </source>
</evidence>
<dbReference type="PROSITE" id="PS51201">
    <property type="entry name" value="RCK_N"/>
    <property type="match status" value="1"/>
</dbReference>
<dbReference type="GO" id="GO:0006813">
    <property type="term" value="P:potassium ion transport"/>
    <property type="evidence" value="ECO:0007669"/>
    <property type="project" value="InterPro"/>
</dbReference>
<comment type="caution">
    <text evidence="5">The sequence shown here is derived from an EMBL/GenBank/DDBJ whole genome shotgun (WGS) entry which is preliminary data.</text>
</comment>
<evidence type="ECO:0000259" key="4">
    <source>
        <dbReference type="PROSITE" id="PS51202"/>
    </source>
</evidence>
<keyword evidence="2" id="KW-1133">Transmembrane helix</keyword>
<protein>
    <submittedName>
        <fullName evidence="5">NAD-binding protein</fullName>
    </submittedName>
</protein>
<organism evidence="5 6">
    <name type="scientific">Halobacillus yeomjeoni</name>
    <dbReference type="NCBI Taxonomy" id="311194"/>
    <lineage>
        <taxon>Bacteria</taxon>
        <taxon>Bacillati</taxon>
        <taxon>Bacillota</taxon>
        <taxon>Bacilli</taxon>
        <taxon>Bacillales</taxon>
        <taxon>Bacillaceae</taxon>
        <taxon>Halobacillus</taxon>
    </lineage>
</organism>
<reference evidence="5 6" key="1">
    <citation type="journal article" date="2005" name="Int. J. Syst. Evol. Microbiol.">
        <title>Halobacillus yeomjeoni sp. nov., isolated from a marine solar saltern in Korea.</title>
        <authorList>
            <person name="Yoon J.H."/>
            <person name="Kang S.J."/>
            <person name="Lee C.H."/>
            <person name="Oh H.W."/>
            <person name="Oh T.K."/>
        </authorList>
    </citation>
    <scope>NUCLEOTIDE SEQUENCE [LARGE SCALE GENOMIC DNA]</scope>
    <source>
        <strain evidence="5 6">KCTC 3957</strain>
    </source>
</reference>
<dbReference type="InterPro" id="IPR036291">
    <property type="entry name" value="NAD(P)-bd_dom_sf"/>
</dbReference>
<dbReference type="InterPro" id="IPR050721">
    <property type="entry name" value="Trk_Ktr_HKT_K-transport"/>
</dbReference>
<keyword evidence="6" id="KW-1185">Reference proteome</keyword>
<dbReference type="InterPro" id="IPR006037">
    <property type="entry name" value="RCK_C"/>
</dbReference>
<dbReference type="Gene3D" id="3.30.70.1450">
    <property type="entry name" value="Regulator of K+ conductance, C-terminal domain"/>
    <property type="match status" value="1"/>
</dbReference>
<name>A0A931MU32_9BACI</name>
<dbReference type="Pfam" id="PF07885">
    <property type="entry name" value="Ion_trans_2"/>
    <property type="match status" value="1"/>
</dbReference>
<dbReference type="SUPFAM" id="SSF81324">
    <property type="entry name" value="Voltage-gated potassium channels"/>
    <property type="match status" value="1"/>
</dbReference>
<keyword evidence="2" id="KW-0472">Membrane</keyword>
<dbReference type="Proteomes" id="UP000614490">
    <property type="component" value="Unassembled WGS sequence"/>
</dbReference>
<dbReference type="RefSeq" id="WP_197316077.1">
    <property type="nucleotide sequence ID" value="NZ_JADZSC010000001.1"/>
</dbReference>
<evidence type="ECO:0000259" key="3">
    <source>
        <dbReference type="PROSITE" id="PS51201"/>
    </source>
</evidence>
<feature type="domain" description="RCK C-terminal" evidence="4">
    <location>
        <begin position="244"/>
        <end position="327"/>
    </location>
</feature>
<dbReference type="SUPFAM" id="SSF116726">
    <property type="entry name" value="TrkA C-terminal domain-like"/>
    <property type="match status" value="1"/>
</dbReference>
<gene>
    <name evidence="5" type="ORF">H0267_04490</name>
</gene>